<dbReference type="Proteomes" id="UP001054945">
    <property type="component" value="Unassembled WGS sequence"/>
</dbReference>
<feature type="transmembrane region" description="Helical" evidence="1">
    <location>
        <begin position="80"/>
        <end position="102"/>
    </location>
</feature>
<reference evidence="2 3" key="1">
    <citation type="submission" date="2021-06" db="EMBL/GenBank/DDBJ databases">
        <title>Caerostris extrusa draft genome.</title>
        <authorList>
            <person name="Kono N."/>
            <person name="Arakawa K."/>
        </authorList>
    </citation>
    <scope>NUCLEOTIDE SEQUENCE [LARGE SCALE GENOMIC DNA]</scope>
</reference>
<keyword evidence="1" id="KW-0472">Membrane</keyword>
<dbReference type="EMBL" id="BPLR01002016">
    <property type="protein sequence ID" value="GIX69079.1"/>
    <property type="molecule type" value="Genomic_DNA"/>
</dbReference>
<comment type="caution">
    <text evidence="2">The sequence shown here is derived from an EMBL/GenBank/DDBJ whole genome shotgun (WGS) entry which is preliminary data.</text>
</comment>
<evidence type="ECO:0000313" key="2">
    <source>
        <dbReference type="EMBL" id="GIX69079.1"/>
    </source>
</evidence>
<name>A0AAV4MAN9_CAEEX</name>
<proteinExistence type="predicted"/>
<protein>
    <submittedName>
        <fullName evidence="2">Uncharacterized protein</fullName>
    </submittedName>
</protein>
<sequence length="108" mass="12391">MQIKYLSYWTATIPLSRQEKQMHSRLQAATVTFEDCQGLGRRDVCSREPIHPSASVGRHKVLFCQFIAVTILKYQDILKAFISASIIIRAIIASCLHTWRLLRRLSST</sequence>
<organism evidence="2 3">
    <name type="scientific">Caerostris extrusa</name>
    <name type="common">Bark spider</name>
    <name type="synonym">Caerostris bankana</name>
    <dbReference type="NCBI Taxonomy" id="172846"/>
    <lineage>
        <taxon>Eukaryota</taxon>
        <taxon>Metazoa</taxon>
        <taxon>Ecdysozoa</taxon>
        <taxon>Arthropoda</taxon>
        <taxon>Chelicerata</taxon>
        <taxon>Arachnida</taxon>
        <taxon>Araneae</taxon>
        <taxon>Araneomorphae</taxon>
        <taxon>Entelegynae</taxon>
        <taxon>Araneoidea</taxon>
        <taxon>Araneidae</taxon>
        <taxon>Caerostris</taxon>
    </lineage>
</organism>
<dbReference type="AlphaFoldDB" id="A0AAV4MAN9"/>
<evidence type="ECO:0000313" key="3">
    <source>
        <dbReference type="Proteomes" id="UP001054945"/>
    </source>
</evidence>
<accession>A0AAV4MAN9</accession>
<gene>
    <name evidence="2" type="ORF">CEXT_495001</name>
</gene>
<keyword evidence="3" id="KW-1185">Reference proteome</keyword>
<keyword evidence="1" id="KW-0812">Transmembrane</keyword>
<keyword evidence="1" id="KW-1133">Transmembrane helix</keyword>
<evidence type="ECO:0000256" key="1">
    <source>
        <dbReference type="SAM" id="Phobius"/>
    </source>
</evidence>